<evidence type="ECO:0000256" key="1">
    <source>
        <dbReference type="SAM" id="MobiDB-lite"/>
    </source>
</evidence>
<evidence type="ECO:0000313" key="3">
    <source>
        <dbReference type="EMBL" id="HIW83087.1"/>
    </source>
</evidence>
<dbReference type="InterPro" id="IPR011045">
    <property type="entry name" value="N2O_reductase_N"/>
</dbReference>
<keyword evidence="2" id="KW-0472">Membrane</keyword>
<organism evidence="3 4">
    <name type="scientific">Candidatus Dorea gallistercoris</name>
    <dbReference type="NCBI Taxonomy" id="2838542"/>
    <lineage>
        <taxon>Bacteria</taxon>
        <taxon>Bacillati</taxon>
        <taxon>Bacillota</taxon>
        <taxon>Clostridia</taxon>
        <taxon>Lachnospirales</taxon>
        <taxon>Lachnospiraceae</taxon>
        <taxon>Dorea</taxon>
    </lineage>
</organism>
<reference evidence="3" key="1">
    <citation type="journal article" date="2021" name="PeerJ">
        <title>Extensive microbial diversity within the chicken gut microbiome revealed by metagenomics and culture.</title>
        <authorList>
            <person name="Gilroy R."/>
            <person name="Ravi A."/>
            <person name="Getino M."/>
            <person name="Pursley I."/>
            <person name="Horton D.L."/>
            <person name="Alikhan N.F."/>
            <person name="Baker D."/>
            <person name="Gharbi K."/>
            <person name="Hall N."/>
            <person name="Watson M."/>
            <person name="Adriaenssens E.M."/>
            <person name="Foster-Nyarko E."/>
            <person name="Jarju S."/>
            <person name="Secka A."/>
            <person name="Antonio M."/>
            <person name="Oren A."/>
            <person name="Chaudhuri R.R."/>
            <person name="La Ragione R."/>
            <person name="Hildebrand F."/>
            <person name="Pallen M.J."/>
        </authorList>
    </citation>
    <scope>NUCLEOTIDE SEQUENCE</scope>
    <source>
        <strain evidence="3">ChiSxjej1B13-11762</strain>
    </source>
</reference>
<feature type="region of interest" description="Disordered" evidence="1">
    <location>
        <begin position="1"/>
        <end position="25"/>
    </location>
</feature>
<feature type="compositionally biased region" description="Basic residues" evidence="1">
    <location>
        <begin position="1"/>
        <end position="10"/>
    </location>
</feature>
<dbReference type="InterPro" id="IPR043765">
    <property type="entry name" value="DUF5711"/>
</dbReference>
<comment type="caution">
    <text evidence="3">The sequence shown here is derived from an EMBL/GenBank/DDBJ whole genome shotgun (WGS) entry which is preliminary data.</text>
</comment>
<proteinExistence type="predicted"/>
<dbReference type="Pfam" id="PF18975">
    <property type="entry name" value="DUF5711"/>
    <property type="match status" value="1"/>
</dbReference>
<dbReference type="AlphaFoldDB" id="A0A9D1R8N8"/>
<evidence type="ECO:0000256" key="2">
    <source>
        <dbReference type="SAM" id="Phobius"/>
    </source>
</evidence>
<name>A0A9D1R8N8_9FIRM</name>
<dbReference type="Proteomes" id="UP000824263">
    <property type="component" value="Unassembled WGS sequence"/>
</dbReference>
<protein>
    <submittedName>
        <fullName evidence="3">Uncharacterized protein</fullName>
    </submittedName>
</protein>
<reference evidence="3" key="2">
    <citation type="submission" date="2021-04" db="EMBL/GenBank/DDBJ databases">
        <authorList>
            <person name="Gilroy R."/>
        </authorList>
    </citation>
    <scope>NUCLEOTIDE SEQUENCE</scope>
    <source>
        <strain evidence="3">ChiSxjej1B13-11762</strain>
    </source>
</reference>
<keyword evidence="2" id="KW-0812">Transmembrane</keyword>
<dbReference type="SUPFAM" id="SSF50974">
    <property type="entry name" value="Nitrous oxide reductase, N-terminal domain"/>
    <property type="match status" value="1"/>
</dbReference>
<sequence length="414" mass="45791">MANKRNKNLHIVRETEGEQPQWQPGGQTDFGQAMEELEEQVRQNKRNKRRKLFLIVGGTLAVAVVVFLIIHLQTYNAVRVEETYQIDGAADSRYAEFAKGVLKYSRDGVSYLDTRGGEQWNQPCQLKNPFVDINGITAAVADKGGNDILIFQEDGLKGEIQTTLPIEKLSVSKQGIVSAILKNEESPQVICYDTAGNVLVEHQASFTGTGYPVDVALSDDGKTMMVVYIRVEGGNYISSVAYYDFSAATEAGADHRAAYQEYENTVLASGFFLDESMSAVVGDNCLTLFRGTEAPEKVAEIALDKEVQSVFHSEKYVGLILKNEGEGGYELCLYNTSGKKVMSEDFSGDYGNVKISGNQVILYEGRQCCIFLRSGVKKFEGEMDNDILEIFPTSGVNKYILMNANGMEDIRLVK</sequence>
<gene>
    <name evidence="3" type="ORF">H9873_02000</name>
</gene>
<keyword evidence="2" id="KW-1133">Transmembrane helix</keyword>
<evidence type="ECO:0000313" key="4">
    <source>
        <dbReference type="Proteomes" id="UP000824263"/>
    </source>
</evidence>
<accession>A0A9D1R8N8</accession>
<feature type="transmembrane region" description="Helical" evidence="2">
    <location>
        <begin position="52"/>
        <end position="72"/>
    </location>
</feature>
<dbReference type="EMBL" id="DXGF01000036">
    <property type="protein sequence ID" value="HIW83087.1"/>
    <property type="molecule type" value="Genomic_DNA"/>
</dbReference>